<accession>A0A922LIT0</accession>
<keyword evidence="2" id="KW-1185">Reference proteome</keyword>
<name>A0A922LIT0_SCHHA</name>
<dbReference type="SUPFAM" id="SSF82171">
    <property type="entry name" value="DPP6 N-terminal domain-like"/>
    <property type="match status" value="2"/>
</dbReference>
<dbReference type="PANTHER" id="PTHR19871:SF14">
    <property type="entry name" value="DUF4062 DOMAIN-CONTAINING PROTEIN"/>
    <property type="match status" value="1"/>
</dbReference>
<reference evidence="1" key="4">
    <citation type="journal article" date="2022" name="PLoS Pathog.">
        <title>Chromosome-level genome of Schistosoma haematobium underpins genome-wide explorations of molecular variation.</title>
        <authorList>
            <person name="Stroehlein A.J."/>
            <person name="Korhonen P.K."/>
            <person name="Lee V.V."/>
            <person name="Ralph S.A."/>
            <person name="Mentink-Kane M."/>
            <person name="You H."/>
            <person name="McManus D.P."/>
            <person name="Tchuente L.T."/>
            <person name="Stothard J.R."/>
            <person name="Kaur P."/>
            <person name="Dudchenko O."/>
            <person name="Aiden E.L."/>
            <person name="Yang B."/>
            <person name="Yang H."/>
            <person name="Emery A.M."/>
            <person name="Webster B.L."/>
            <person name="Brindley P.J."/>
            <person name="Rollinson D."/>
            <person name="Chang B.C.H."/>
            <person name="Gasser R.B."/>
            <person name="Young N.D."/>
        </authorList>
    </citation>
    <scope>NUCLEOTIDE SEQUENCE</scope>
</reference>
<protein>
    <submittedName>
        <fullName evidence="1">Uncharacterized protein</fullName>
    </submittedName>
</protein>
<dbReference type="SUPFAM" id="SSF52540">
    <property type="entry name" value="P-loop containing nucleoside triphosphate hydrolases"/>
    <property type="match status" value="1"/>
</dbReference>
<sequence length="2196" mass="256145">MEPYLESAVRSVLLYTCETWPLRVKDTRKLLVFDHRCLRNIAGVCWDHRVSNSEVRRRVLGNDGKSADEVVNLHRLRWLGHVLRMPEHRLPRRAMLTGIGDGWKKVRGGQTKTWHQCLESLTSSLSHVGRCRLLGWSPRDYRNQWLETLGDMAQNRSQWRRYIERYTKLLEKYPDLRKHSILIERHIQGLTNIHSINNFKEIYNLTKNIHNKEMLFDHLIEYTEINKSINQKQLIPDPKSIQKCFHIINTLEKYINKDQIIKLTIPIHIINDFTNLSSNEIDIYNKLDKEKLLLTKVRLQMKQFNRLHNQTDPDHDHNQSLTLNNITWINYLVLFINQLLKLFKKSITNLFNEFKFKQQSKLQLSNEIEADSHYHLLMYSMEQLNIQLHPYQYIIENIDENDSNINDNDDYYYNWNDKLMHKTRNREISIIKNYLIGNSKLPGIIYGPPGSGKTSLLRWTVNYFMHIHSKSEINNQSISNSDQLSTHLTISQSIIEPIIIICCIGRTYLSTSLQSVLLQIIEQLIMKFNINYSNIKSLCEYAEIVRLLNILLNLANPLKPILILIDNIELLYPDEHVQMFQWLPYELPNQYIRLLITTNSEKIIQNFTKRFGQGCCINLSSCYSLNDIINNILPKLIRKHFNSNILLIDEKINNQLINLNLENNITLTYIELLADILTIQFSGKMNFILPDLLPNDLCHLFIIRLKQIYSLMKQQSILHLALLRFMPYIACSRYGLTMNELIELLQNDINIIEARKQSNSMNISLKYFPIGCLLNLLYSSIYGINKYLIFIKTDNRLLITFKHESYRHGVLLFWNSYLDNNNNNNDQFLINENKIDFNHDNKQNDNLSNEFIFHRYMTDYWLGLNNGHDDYEQHTKQIGHSYEIKPMNNTTTNNSNIEYNEDSFHTIYYWLSMNQSIKLNSTEVIIGTYNKYYICNTRRLTELPYQLFKLGSESIQDLLKYVIFSFDYIFGKLLLGLRPNDIITEFYYLRQLNQLRTNDEIMYLLNLLRNLSIKLSLIPTILNIELAGRIGHLVNTEYINISRLLLNSIDCDSNKVNCLLPLLSICYQSPLQPELLNVQYKYNDTGFYGLMNDINKHEMKEIITISSDSRFLLTLTLNPLNKSNNNNNNTNQLITTSNEVIIHLWEVNSLTKSCSFSLGEWINYKFHQAYMPIHQNQLVLLTYSINDVNNKKYGILSINLELGYIEGNLCVTDPIQLKILCITRCSIVIKQYIPKRNNEKHINNQDYAIVYTIPNLKPINNILSKVPLPFYILPNDRIYFGPSKWFIPMKTSIEKKRKQQTNQNEFKEINNNDVQVRLKNALNDVVAWIKCPLAPIIFQANIRGDNLFIGCKSLGQIYRFDLTLISNKEIRILKPNFELNLYKNLKTIQMKSLSEVSSLEKKTNIPFLWDLETMNILDQVRHQVSVKKLWISPDEKYLAALYNINDYRLIIGVWQINSRLLIAGLQGYHNSQIRFGSDSTNSFLIHFIKSSMNKTWIELIEFNATQSTQITSNVTMNRPITNTNKSSTNILVKIHRIDTFKTSIDEAYFIRGGSLIIVTNGSIILTNINVLILGSKNQGPMALTPIGKKLSTVNYHPELDIVYSTEIGNQQLFSYYNLITQKVISVECTKPDLQDVFMNNFETDFLMTPILEDTPCERHLSSDGKRLALVYRVKNIIHDNKGDNSEGNIYTELNNEKKEYKKPKLPNINYYTSLQEKNNDSSSMGYDQTVIRLYDLDNKIGGTGLRCQISIIGEFIFHMSTKYGIYTLKPDHASNTKLSSLTDLHKNYSTKDIQNKTSLNKIDEKPQALLSRYESTNGRFLGYSFLQHPVIKGTQIIFNDRYLVLCCGENGQWIRMLEAPDFKKLVYEINLHKLLKEHDDFCRTPNVQRLFTCEAQPTKVIIQYLWLEQENSTFNITVLDLKNKQNNDLIISQMSIVDKLIDVSSDGAYGIDANLRLINFQNGSIMVLLNSPNLIPGTQNDPIVLCAQFTPDKLYIVCVIYSMEYHNAWLVIIHNNQLHNNYPVIGRALLTPIDEVKSNLSELPSIKIQLGYNGRLIVVKLDTFKEFKIFTIRKQTKYPSVIHSTANDRIKHLLPINMNTIDENNSWSNKQKRAKYLDELFTRFSESLSISNTIIGTNIDYNNDLINNDDDNNNNNNNNENDHNEELIDFSKYGFDFNFNSNMIDQVYNKVDNIPI</sequence>
<evidence type="ECO:0000313" key="1">
    <source>
        <dbReference type="EMBL" id="KAH9585591.1"/>
    </source>
</evidence>
<dbReference type="EMBL" id="AMPZ03000004">
    <property type="protein sequence ID" value="KAH9585591.1"/>
    <property type="molecule type" value="Genomic_DNA"/>
</dbReference>
<evidence type="ECO:0000313" key="2">
    <source>
        <dbReference type="Proteomes" id="UP000471633"/>
    </source>
</evidence>
<proteinExistence type="predicted"/>
<reference evidence="1" key="1">
    <citation type="journal article" date="2012" name="Nat. Genet.">
        <title>Whole-genome sequence of Schistosoma haematobium.</title>
        <authorList>
            <person name="Young N.D."/>
            <person name="Jex A.R."/>
            <person name="Li B."/>
            <person name="Liu S."/>
            <person name="Yang L."/>
            <person name="Xiong Z."/>
            <person name="Li Y."/>
            <person name="Cantacessi C."/>
            <person name="Hall R.S."/>
            <person name="Xu X."/>
            <person name="Chen F."/>
            <person name="Wu X."/>
            <person name="Zerlotini A."/>
            <person name="Oliveira G."/>
            <person name="Hofmann A."/>
            <person name="Zhang G."/>
            <person name="Fang X."/>
            <person name="Kang Y."/>
            <person name="Campbell B.E."/>
            <person name="Loukas A."/>
            <person name="Ranganathan S."/>
            <person name="Rollinson D."/>
            <person name="Rinaldi G."/>
            <person name="Brindley P.J."/>
            <person name="Yang H."/>
            <person name="Wang J."/>
            <person name="Wang J."/>
            <person name="Gasser R.B."/>
        </authorList>
    </citation>
    <scope>NUCLEOTIDE SEQUENCE</scope>
</reference>
<dbReference type="GeneID" id="24589594"/>
<dbReference type="Gene3D" id="3.40.50.300">
    <property type="entry name" value="P-loop containing nucleotide triphosphate hydrolases"/>
    <property type="match status" value="1"/>
</dbReference>
<comment type="caution">
    <text evidence="1">The sequence shown here is derived from an EMBL/GenBank/DDBJ whole genome shotgun (WGS) entry which is preliminary data.</text>
</comment>
<dbReference type="InterPro" id="IPR027417">
    <property type="entry name" value="P-loop_NTPase"/>
</dbReference>
<reference evidence="1" key="3">
    <citation type="submission" date="2021-06" db="EMBL/GenBank/DDBJ databases">
        <title>Chromosome-level genome assembly for S. haematobium.</title>
        <authorList>
            <person name="Stroehlein A.J."/>
        </authorList>
    </citation>
    <scope>NUCLEOTIDE SEQUENCE</scope>
</reference>
<dbReference type="InterPro" id="IPR052752">
    <property type="entry name" value="NACHT-WD_repeat"/>
</dbReference>
<dbReference type="Proteomes" id="UP000471633">
    <property type="component" value="Unassembled WGS sequence"/>
</dbReference>
<dbReference type="CTD" id="24589594"/>
<dbReference type="KEGG" id="shx:MS3_00006798"/>
<organism evidence="1 2">
    <name type="scientific">Schistosoma haematobium</name>
    <name type="common">Blood fluke</name>
    <dbReference type="NCBI Taxonomy" id="6185"/>
    <lineage>
        <taxon>Eukaryota</taxon>
        <taxon>Metazoa</taxon>
        <taxon>Spiralia</taxon>
        <taxon>Lophotrochozoa</taxon>
        <taxon>Platyhelminthes</taxon>
        <taxon>Trematoda</taxon>
        <taxon>Digenea</taxon>
        <taxon>Strigeidida</taxon>
        <taxon>Schistosomatoidea</taxon>
        <taxon>Schistosomatidae</taxon>
        <taxon>Schistosoma</taxon>
    </lineage>
</organism>
<gene>
    <name evidence="1" type="ORF">MS3_00006798</name>
</gene>
<dbReference type="PANTHER" id="PTHR19871">
    <property type="entry name" value="BETA TRANSDUCIN-RELATED PROTEIN"/>
    <property type="match status" value="1"/>
</dbReference>
<dbReference type="RefSeq" id="XP_035589020.2">
    <property type="nucleotide sequence ID" value="XM_035734280.2"/>
</dbReference>
<reference evidence="1" key="2">
    <citation type="journal article" date="2019" name="Gigascience">
        <title>High-quality Schistosoma haematobium genome achieved by single-molecule and long-range sequencing.</title>
        <authorList>
            <person name="Stroehlein A.J."/>
            <person name="Korhonen P.K."/>
            <person name="Chong T.M."/>
            <person name="Lim Y.L."/>
            <person name="Chan K.G."/>
            <person name="Webster B."/>
            <person name="Rollinson D."/>
            <person name="Brindley P.J."/>
            <person name="Gasser R.B."/>
            <person name="Young N.D."/>
        </authorList>
    </citation>
    <scope>NUCLEOTIDE SEQUENCE</scope>
</reference>